<dbReference type="InterPro" id="IPR011989">
    <property type="entry name" value="ARM-like"/>
</dbReference>
<sequence>MSKVTNKRKNDKQFSEIEKPAGKKVFNNEKNGANKGEGQKKNFKNFKQNDKQENGQKTEKKASNYKYSKEGRQQNKEKQGKQDKKVFKTKEKFDKKTKKIYAEGENEENDGSGILISEINVKVNKIQSKDTPQEEKEKYIEEYISKLSGVLKQIVHKRDGSRSVQACIKNGSEEQREKIFNILLDSKELDEIIKSKYGHFVALRMIKYLKNKTTKDKLFEVIKKNAFYLVTHVEGAKVLDKFVINNATPAQFNTLKKLFSNKLETAANLKQEEAIENIAAKIIDKGNHAPLLSKYILHISLPILIPVEREKVIEYLREKILDLVDDKEGIKLALDVINYSTPKDKKLLAKNLKDHIFEIINSQHSQAFVIIIKLLFSWDDTVQANKSILAELKPRLDELLPTKNGISFFSAIFQPKHNALTSLEKEIKFTTSKKPLEQKLSEVIESVFDDLVNCIPKIPEEQLFKDFNTSRFLSSIIRHIFISKQEKHYQFAFNFVDKILKDGEQFLSSNDKKKNFNDECLLSHHDAHRIMKNIILIVKEVKDESTKEAIVKKISNLTNLLLKHLSTVLSSRATYLLVALIENDINKKMVIDAVKKDKTLLQKQGEDNKGATLLKSLIAGQ</sequence>
<dbReference type="GO" id="GO:0006417">
    <property type="term" value="P:regulation of translation"/>
    <property type="evidence" value="ECO:0007669"/>
    <property type="project" value="TreeGrafter"/>
</dbReference>
<evidence type="ECO:0000313" key="7">
    <source>
        <dbReference type="Proteomes" id="UP000009168"/>
    </source>
</evidence>
<dbReference type="RefSeq" id="XP_001023972.2">
    <property type="nucleotide sequence ID" value="XM_001023972.2"/>
</dbReference>
<feature type="domain" description="PUM-HD" evidence="5">
    <location>
        <begin position="121"/>
        <end position="459"/>
    </location>
</feature>
<evidence type="ECO:0000256" key="3">
    <source>
        <dbReference type="PROSITE-ProRule" id="PRU00317"/>
    </source>
</evidence>
<dbReference type="STRING" id="312017.I7LX42"/>
<keyword evidence="1" id="KW-0677">Repeat</keyword>
<gene>
    <name evidence="6" type="ORF">TTHERM_00474900</name>
</gene>
<dbReference type="PROSITE" id="PS50303">
    <property type="entry name" value="PUM_HD"/>
    <property type="match status" value="1"/>
</dbReference>
<dbReference type="InterPro" id="IPR016024">
    <property type="entry name" value="ARM-type_fold"/>
</dbReference>
<feature type="compositionally biased region" description="Basic and acidic residues" evidence="4">
    <location>
        <begin position="11"/>
        <end position="21"/>
    </location>
</feature>
<protein>
    <recommendedName>
        <fullName evidence="5">PUM-HD domain-containing protein</fullName>
    </recommendedName>
</protein>
<dbReference type="Pfam" id="PF08144">
    <property type="entry name" value="CPL"/>
    <property type="match status" value="1"/>
</dbReference>
<dbReference type="InParanoid" id="I7LX42"/>
<dbReference type="EMBL" id="GG662472">
    <property type="protein sequence ID" value="EAS03727.2"/>
    <property type="molecule type" value="Genomic_DNA"/>
</dbReference>
<dbReference type="SMART" id="SM00025">
    <property type="entry name" value="Pumilio"/>
    <property type="match status" value="4"/>
</dbReference>
<keyword evidence="7" id="KW-1185">Reference proteome</keyword>
<feature type="region of interest" description="Disordered" evidence="4">
    <location>
        <begin position="1"/>
        <end position="89"/>
    </location>
</feature>
<evidence type="ECO:0000259" key="5">
    <source>
        <dbReference type="PROSITE" id="PS50303"/>
    </source>
</evidence>
<dbReference type="InterPro" id="IPR012959">
    <property type="entry name" value="CPL_dom"/>
</dbReference>
<reference evidence="7" key="1">
    <citation type="journal article" date="2006" name="PLoS Biol.">
        <title>Macronuclear genome sequence of the ciliate Tetrahymena thermophila, a model eukaryote.</title>
        <authorList>
            <person name="Eisen J.A."/>
            <person name="Coyne R.S."/>
            <person name="Wu M."/>
            <person name="Wu D."/>
            <person name="Thiagarajan M."/>
            <person name="Wortman J.R."/>
            <person name="Badger J.H."/>
            <person name="Ren Q."/>
            <person name="Amedeo P."/>
            <person name="Jones K.M."/>
            <person name="Tallon L.J."/>
            <person name="Delcher A.L."/>
            <person name="Salzberg S.L."/>
            <person name="Silva J.C."/>
            <person name="Haas B.J."/>
            <person name="Majoros W.H."/>
            <person name="Farzad M."/>
            <person name="Carlton J.M."/>
            <person name="Smith R.K. Jr."/>
            <person name="Garg J."/>
            <person name="Pearlman R.E."/>
            <person name="Karrer K.M."/>
            <person name="Sun L."/>
            <person name="Manning G."/>
            <person name="Elde N.C."/>
            <person name="Turkewitz A.P."/>
            <person name="Asai D.J."/>
            <person name="Wilkes D.E."/>
            <person name="Wang Y."/>
            <person name="Cai H."/>
            <person name="Collins K."/>
            <person name="Stewart B.A."/>
            <person name="Lee S.R."/>
            <person name="Wilamowska K."/>
            <person name="Weinberg Z."/>
            <person name="Ruzzo W.L."/>
            <person name="Wloga D."/>
            <person name="Gaertig J."/>
            <person name="Frankel J."/>
            <person name="Tsao C.-C."/>
            <person name="Gorovsky M.A."/>
            <person name="Keeling P.J."/>
            <person name="Waller R.F."/>
            <person name="Patron N.J."/>
            <person name="Cherry J.M."/>
            <person name="Stover N.A."/>
            <person name="Krieger C.J."/>
            <person name="del Toro C."/>
            <person name="Ryder H.F."/>
            <person name="Williamson S.C."/>
            <person name="Barbeau R.A."/>
            <person name="Hamilton E.P."/>
            <person name="Orias E."/>
        </authorList>
    </citation>
    <scope>NUCLEOTIDE SEQUENCE [LARGE SCALE GENOMIC DNA]</scope>
    <source>
        <strain evidence="7">SB210</strain>
    </source>
</reference>
<dbReference type="eggNOG" id="KOG2050">
    <property type="taxonomic scope" value="Eukaryota"/>
</dbReference>
<keyword evidence="2" id="KW-0694">RNA-binding</keyword>
<dbReference type="PANTHER" id="PTHR13389">
    <property type="entry name" value="PUMILIO HOMOLOG 3"/>
    <property type="match status" value="1"/>
</dbReference>
<dbReference type="InterPro" id="IPR033133">
    <property type="entry name" value="PUM-HD"/>
</dbReference>
<feature type="repeat" description="Pumilio" evidence="3">
    <location>
        <begin position="146"/>
        <end position="181"/>
    </location>
</feature>
<dbReference type="PANTHER" id="PTHR13389:SF0">
    <property type="entry name" value="PUMILIO HOMOLOG 3"/>
    <property type="match status" value="1"/>
</dbReference>
<evidence type="ECO:0000313" key="6">
    <source>
        <dbReference type="EMBL" id="EAS03727.2"/>
    </source>
</evidence>
<feature type="compositionally biased region" description="Basic residues" evidence="4">
    <location>
        <begin position="1"/>
        <end position="10"/>
    </location>
</feature>
<dbReference type="PROSITE" id="PS50302">
    <property type="entry name" value="PUM"/>
    <property type="match status" value="1"/>
</dbReference>
<dbReference type="GO" id="GO:0005730">
    <property type="term" value="C:nucleolus"/>
    <property type="evidence" value="ECO:0007669"/>
    <property type="project" value="TreeGrafter"/>
</dbReference>
<dbReference type="KEGG" id="tet:TTHERM_00474900"/>
<evidence type="ECO:0000256" key="1">
    <source>
        <dbReference type="ARBA" id="ARBA00022737"/>
    </source>
</evidence>
<evidence type="ECO:0000256" key="2">
    <source>
        <dbReference type="ARBA" id="ARBA00022884"/>
    </source>
</evidence>
<dbReference type="GeneID" id="7841974"/>
<evidence type="ECO:0000256" key="4">
    <source>
        <dbReference type="SAM" id="MobiDB-lite"/>
    </source>
</evidence>
<dbReference type="Gene3D" id="1.25.10.10">
    <property type="entry name" value="Leucine-rich Repeat Variant"/>
    <property type="match status" value="2"/>
</dbReference>
<dbReference type="InterPro" id="IPR040059">
    <property type="entry name" value="PUM3"/>
</dbReference>
<dbReference type="Proteomes" id="UP000009168">
    <property type="component" value="Unassembled WGS sequence"/>
</dbReference>
<dbReference type="GO" id="GO:0003729">
    <property type="term" value="F:mRNA binding"/>
    <property type="evidence" value="ECO:0007669"/>
    <property type="project" value="TreeGrafter"/>
</dbReference>
<proteinExistence type="predicted"/>
<accession>I7LX42</accession>
<dbReference type="InterPro" id="IPR001313">
    <property type="entry name" value="Pumilio_RNA-bd_rpt"/>
</dbReference>
<dbReference type="SUPFAM" id="SSF48371">
    <property type="entry name" value="ARM repeat"/>
    <property type="match status" value="1"/>
</dbReference>
<name>I7LX42_TETTS</name>
<dbReference type="OrthoDB" id="310624at2759"/>
<dbReference type="AlphaFoldDB" id="I7LX42"/>
<feature type="compositionally biased region" description="Basic and acidic residues" evidence="4">
    <location>
        <begin position="47"/>
        <end position="89"/>
    </location>
</feature>
<organism evidence="6 7">
    <name type="scientific">Tetrahymena thermophila (strain SB210)</name>
    <dbReference type="NCBI Taxonomy" id="312017"/>
    <lineage>
        <taxon>Eukaryota</taxon>
        <taxon>Sar</taxon>
        <taxon>Alveolata</taxon>
        <taxon>Ciliophora</taxon>
        <taxon>Intramacronucleata</taxon>
        <taxon>Oligohymenophorea</taxon>
        <taxon>Hymenostomatida</taxon>
        <taxon>Tetrahymenina</taxon>
        <taxon>Tetrahymenidae</taxon>
        <taxon>Tetrahymena</taxon>
    </lineage>
</organism>